<feature type="non-terminal residue" evidence="1">
    <location>
        <position position="1"/>
    </location>
</feature>
<reference evidence="1" key="1">
    <citation type="submission" date="2020-07" db="EMBL/GenBank/DDBJ databases">
        <title>Multicomponent nature underlies the extraordinary mechanical properties of spider dragline silk.</title>
        <authorList>
            <person name="Kono N."/>
            <person name="Nakamura H."/>
            <person name="Mori M."/>
            <person name="Yoshida Y."/>
            <person name="Ohtoshi R."/>
            <person name="Malay A.D."/>
            <person name="Moran D.A.P."/>
            <person name="Tomita M."/>
            <person name="Numata K."/>
            <person name="Arakawa K."/>
        </authorList>
    </citation>
    <scope>NUCLEOTIDE SEQUENCE</scope>
</reference>
<gene>
    <name evidence="1" type="ORF">TNCT_519691</name>
</gene>
<keyword evidence="2" id="KW-1185">Reference proteome</keyword>
<accession>A0A8X6K707</accession>
<comment type="caution">
    <text evidence="1">The sequence shown here is derived from an EMBL/GenBank/DDBJ whole genome shotgun (WGS) entry which is preliminary data.</text>
</comment>
<dbReference type="Proteomes" id="UP000887116">
    <property type="component" value="Unassembled WGS sequence"/>
</dbReference>
<dbReference type="EMBL" id="BMAO01009983">
    <property type="protein sequence ID" value="GFQ63886.1"/>
    <property type="molecule type" value="Genomic_DNA"/>
</dbReference>
<sequence>VCVCAWGSGSRKVTMDGHHRENVTSVDCVLSRGSTNVFTENLLDRKPMDVKSVPESNSFCKRRV</sequence>
<dbReference type="AlphaFoldDB" id="A0A8X6K707"/>
<proteinExistence type="predicted"/>
<evidence type="ECO:0000313" key="2">
    <source>
        <dbReference type="Proteomes" id="UP000887116"/>
    </source>
</evidence>
<evidence type="ECO:0000313" key="1">
    <source>
        <dbReference type="EMBL" id="GFQ63886.1"/>
    </source>
</evidence>
<name>A0A8X6K707_TRICU</name>
<protein>
    <submittedName>
        <fullName evidence="1">Uncharacterized protein</fullName>
    </submittedName>
</protein>
<organism evidence="1 2">
    <name type="scientific">Trichonephila clavata</name>
    <name type="common">Joro spider</name>
    <name type="synonym">Nephila clavata</name>
    <dbReference type="NCBI Taxonomy" id="2740835"/>
    <lineage>
        <taxon>Eukaryota</taxon>
        <taxon>Metazoa</taxon>
        <taxon>Ecdysozoa</taxon>
        <taxon>Arthropoda</taxon>
        <taxon>Chelicerata</taxon>
        <taxon>Arachnida</taxon>
        <taxon>Araneae</taxon>
        <taxon>Araneomorphae</taxon>
        <taxon>Entelegynae</taxon>
        <taxon>Araneoidea</taxon>
        <taxon>Nephilidae</taxon>
        <taxon>Trichonephila</taxon>
    </lineage>
</organism>